<reference evidence="5 6" key="1">
    <citation type="submission" date="2018-06" db="EMBL/GenBank/DDBJ databases">
        <title>Extensive metabolic versatility and redundancy in microbially diverse, dynamic hydrothermal sediments.</title>
        <authorList>
            <person name="Dombrowski N."/>
            <person name="Teske A."/>
            <person name="Baker B.J."/>
        </authorList>
    </citation>
    <scope>NUCLEOTIDE SEQUENCE [LARGE SCALE GENOMIC DNA]</scope>
    <source>
        <strain evidence="5">B29_G17</strain>
    </source>
</reference>
<evidence type="ECO:0000313" key="6">
    <source>
        <dbReference type="Proteomes" id="UP000268446"/>
    </source>
</evidence>
<dbReference type="PANTHER" id="PTHR43080">
    <property type="entry name" value="CBS DOMAIN-CONTAINING PROTEIN CBSX3, MITOCHONDRIAL"/>
    <property type="match status" value="1"/>
</dbReference>
<comment type="caution">
    <text evidence="5">The sequence shown here is derived from an EMBL/GenBank/DDBJ whole genome shotgun (WGS) entry which is preliminary data.</text>
</comment>
<dbReference type="Pfam" id="PF00571">
    <property type="entry name" value="CBS"/>
    <property type="match status" value="2"/>
</dbReference>
<dbReference type="PANTHER" id="PTHR43080:SF2">
    <property type="entry name" value="CBS DOMAIN-CONTAINING PROTEIN"/>
    <property type="match status" value="1"/>
</dbReference>
<feature type="domain" description="CBS" evidence="3">
    <location>
        <begin position="67"/>
        <end position="122"/>
    </location>
</feature>
<evidence type="ECO:0000259" key="4">
    <source>
        <dbReference type="PROSITE" id="PS51901"/>
    </source>
</evidence>
<organism evidence="5 6">
    <name type="scientific">Thermoproteota archaeon</name>
    <dbReference type="NCBI Taxonomy" id="2056631"/>
    <lineage>
        <taxon>Archaea</taxon>
        <taxon>Thermoproteota</taxon>
    </lineage>
</organism>
<evidence type="ECO:0000256" key="1">
    <source>
        <dbReference type="ARBA" id="ARBA00023122"/>
    </source>
</evidence>
<dbReference type="PROSITE" id="PS51371">
    <property type="entry name" value="CBS"/>
    <property type="match status" value="2"/>
</dbReference>
<dbReference type="InterPro" id="IPR000644">
    <property type="entry name" value="CBS_dom"/>
</dbReference>
<dbReference type="EMBL" id="QMQZ01000053">
    <property type="protein sequence ID" value="RLE51493.1"/>
    <property type="molecule type" value="Genomic_DNA"/>
</dbReference>
<dbReference type="CDD" id="cd17775">
    <property type="entry name" value="CBS_pair_bact_arch"/>
    <property type="match status" value="1"/>
</dbReference>
<dbReference type="SMART" id="SM00116">
    <property type="entry name" value="CBS"/>
    <property type="match status" value="2"/>
</dbReference>
<name>A0A497EVT7_9CREN</name>
<protein>
    <recommendedName>
        <fullName evidence="7">CBS domain-containing protein</fullName>
    </recommendedName>
</protein>
<evidence type="ECO:0000259" key="3">
    <source>
        <dbReference type="PROSITE" id="PS51371"/>
    </source>
</evidence>
<feature type="domain" description="CBS" evidence="3">
    <location>
        <begin position="1"/>
        <end position="59"/>
    </location>
</feature>
<accession>A0A497EVT7</accession>
<dbReference type="PROSITE" id="PS51901">
    <property type="entry name" value="ACP_MB"/>
    <property type="match status" value="1"/>
</dbReference>
<dbReference type="InterPro" id="IPR051257">
    <property type="entry name" value="Diverse_CBS-Domain"/>
</dbReference>
<dbReference type="InterPro" id="IPR046342">
    <property type="entry name" value="CBS_dom_sf"/>
</dbReference>
<evidence type="ECO:0000256" key="2">
    <source>
        <dbReference type="PROSITE-ProRule" id="PRU00703"/>
    </source>
</evidence>
<dbReference type="AlphaFoldDB" id="A0A497EVT7"/>
<sequence>MTRTPITVPQSTTVDEVAKLMRDHKIGSVIVVSSSNNPVGIVTERDLVIKVIAEGKAPSEVKVSEIMSSPLISITPRTRLIEAARLMARKNIRRLVVVDEGKLVGIVTARDILKVAPEIIEILIESARISETESTFLREEVLAGYCDECGEWSDSLVEVDGRFLCSECRST</sequence>
<dbReference type="InterPro" id="IPR044065">
    <property type="entry name" value="ACP_MB"/>
</dbReference>
<proteinExistence type="predicted"/>
<gene>
    <name evidence="5" type="ORF">DRJ20_02100</name>
</gene>
<feature type="domain" description="ACP-type MB" evidence="4">
    <location>
        <begin position="141"/>
        <end position="171"/>
    </location>
</feature>
<evidence type="ECO:0008006" key="7">
    <source>
        <dbReference type="Google" id="ProtNLM"/>
    </source>
</evidence>
<evidence type="ECO:0000313" key="5">
    <source>
        <dbReference type="EMBL" id="RLE51493.1"/>
    </source>
</evidence>
<dbReference type="SUPFAM" id="SSF54631">
    <property type="entry name" value="CBS-domain pair"/>
    <property type="match status" value="1"/>
</dbReference>
<dbReference type="Gene3D" id="3.10.580.10">
    <property type="entry name" value="CBS-domain"/>
    <property type="match status" value="1"/>
</dbReference>
<dbReference type="Proteomes" id="UP000268446">
    <property type="component" value="Unassembled WGS sequence"/>
</dbReference>
<keyword evidence="1 2" id="KW-0129">CBS domain</keyword>